<dbReference type="EMBL" id="JACIDO010000006">
    <property type="protein sequence ID" value="MBB3936786.1"/>
    <property type="molecule type" value="Genomic_DNA"/>
</dbReference>
<dbReference type="RefSeq" id="WP_090962407.1">
    <property type="nucleotide sequence ID" value="NZ_CP181348.1"/>
</dbReference>
<name>A0A7W6BRK9_9HYPH</name>
<evidence type="ECO:0000313" key="2">
    <source>
        <dbReference type="EMBL" id="MBB3936786.1"/>
    </source>
</evidence>
<sequence>MFLEYRNWRPPEPIKPTPRLSKRGERVLMWVLAVNFAMLLFGPLAGTSVFQGLWALVFG</sequence>
<proteinExistence type="predicted"/>
<dbReference type="OrthoDB" id="7577940at2"/>
<keyword evidence="1" id="KW-0812">Transmembrane</keyword>
<dbReference type="Proteomes" id="UP000531216">
    <property type="component" value="Unassembled WGS sequence"/>
</dbReference>
<evidence type="ECO:0000256" key="1">
    <source>
        <dbReference type="SAM" id="Phobius"/>
    </source>
</evidence>
<accession>A0A7W6BRK9</accession>
<gene>
    <name evidence="2" type="ORF">GGR05_002951</name>
</gene>
<keyword evidence="1" id="KW-0472">Membrane</keyword>
<evidence type="ECO:0000313" key="3">
    <source>
        <dbReference type="Proteomes" id="UP000531216"/>
    </source>
</evidence>
<keyword evidence="1" id="KW-1133">Transmembrane helix</keyword>
<reference evidence="2 3" key="1">
    <citation type="submission" date="2020-08" db="EMBL/GenBank/DDBJ databases">
        <title>Genomic Encyclopedia of Type Strains, Phase IV (KMG-IV): sequencing the most valuable type-strain genomes for metagenomic binning, comparative biology and taxonomic classification.</title>
        <authorList>
            <person name="Goeker M."/>
        </authorList>
    </citation>
    <scope>NUCLEOTIDE SEQUENCE [LARGE SCALE GENOMIC DNA]</scope>
    <source>
        <strain evidence="2 3">DSM 25024</strain>
    </source>
</reference>
<organism evidence="2 3">
    <name type="scientific">Aureimonas phyllosphaerae</name>
    <dbReference type="NCBI Taxonomy" id="1166078"/>
    <lineage>
        <taxon>Bacteria</taxon>
        <taxon>Pseudomonadati</taxon>
        <taxon>Pseudomonadota</taxon>
        <taxon>Alphaproteobacteria</taxon>
        <taxon>Hyphomicrobiales</taxon>
        <taxon>Aurantimonadaceae</taxon>
        <taxon>Aureimonas</taxon>
    </lineage>
</organism>
<comment type="caution">
    <text evidence="2">The sequence shown here is derived from an EMBL/GenBank/DDBJ whole genome shotgun (WGS) entry which is preliminary data.</text>
</comment>
<feature type="transmembrane region" description="Helical" evidence="1">
    <location>
        <begin position="27"/>
        <end position="57"/>
    </location>
</feature>
<keyword evidence="3" id="KW-1185">Reference proteome</keyword>
<protein>
    <submittedName>
        <fullName evidence="2">Uncharacterized protein</fullName>
    </submittedName>
</protein>
<dbReference type="AlphaFoldDB" id="A0A7W6BRK9"/>